<name>A0A367JG07_RHIAZ</name>
<keyword evidence="2" id="KW-1185">Reference proteome</keyword>
<dbReference type="Proteomes" id="UP000252139">
    <property type="component" value="Unassembled WGS sequence"/>
</dbReference>
<comment type="caution">
    <text evidence="1">The sequence shown here is derived from an EMBL/GenBank/DDBJ whole genome shotgun (WGS) entry which is preliminary data.</text>
</comment>
<dbReference type="OrthoDB" id="2266783at2759"/>
<organism evidence="1 2">
    <name type="scientific">Rhizopus azygosporus</name>
    <name type="common">Rhizopus microsporus var. azygosporus</name>
    <dbReference type="NCBI Taxonomy" id="86630"/>
    <lineage>
        <taxon>Eukaryota</taxon>
        <taxon>Fungi</taxon>
        <taxon>Fungi incertae sedis</taxon>
        <taxon>Mucoromycota</taxon>
        <taxon>Mucoromycotina</taxon>
        <taxon>Mucoromycetes</taxon>
        <taxon>Mucorales</taxon>
        <taxon>Mucorineae</taxon>
        <taxon>Rhizopodaceae</taxon>
        <taxon>Rhizopus</taxon>
    </lineage>
</organism>
<accession>A0A367JG07</accession>
<sequence>MEFLVTGGIYGSKHDGSLKSFLGANIKIKEQIANLSQFTTTINILTPTLLGEEIIKEGRLLQNYSRRTADYLWEFRSVQCAASRILRCLAYNKFGVDNQEFIVRGFHEYLVSLIDTSVPRGENDLDFPRSIRSSLNGKIAVVVDAAINLVSGRRISYNPQVTVDGTLTTALYNEIIKYRCNLDNSNKVLHETFLM</sequence>
<proteinExistence type="predicted"/>
<protein>
    <submittedName>
        <fullName evidence="1">Uncharacterized protein</fullName>
    </submittedName>
</protein>
<reference evidence="1 2" key="1">
    <citation type="journal article" date="2018" name="G3 (Bethesda)">
        <title>Phylogenetic and Phylogenomic Definition of Rhizopus Species.</title>
        <authorList>
            <person name="Gryganskyi A.P."/>
            <person name="Golan J."/>
            <person name="Dolatabadi S."/>
            <person name="Mondo S."/>
            <person name="Robb S."/>
            <person name="Idnurm A."/>
            <person name="Muszewska A."/>
            <person name="Steczkiewicz K."/>
            <person name="Masonjones S."/>
            <person name="Liao H.L."/>
            <person name="Gajdeczka M.T."/>
            <person name="Anike F."/>
            <person name="Vuek A."/>
            <person name="Anishchenko I.M."/>
            <person name="Voigt K."/>
            <person name="de Hoog G.S."/>
            <person name="Smith M.E."/>
            <person name="Heitman J."/>
            <person name="Vilgalys R."/>
            <person name="Stajich J.E."/>
        </authorList>
    </citation>
    <scope>NUCLEOTIDE SEQUENCE [LARGE SCALE GENOMIC DNA]</scope>
    <source>
        <strain evidence="1 2">CBS 357.93</strain>
    </source>
</reference>
<gene>
    <name evidence="1" type="ORF">CU097_007946</name>
</gene>
<evidence type="ECO:0000313" key="1">
    <source>
        <dbReference type="EMBL" id="RCH88888.1"/>
    </source>
</evidence>
<dbReference type="AlphaFoldDB" id="A0A367JG07"/>
<evidence type="ECO:0000313" key="2">
    <source>
        <dbReference type="Proteomes" id="UP000252139"/>
    </source>
</evidence>
<dbReference type="EMBL" id="PJQL01001387">
    <property type="protein sequence ID" value="RCH88888.1"/>
    <property type="molecule type" value="Genomic_DNA"/>
</dbReference>